<dbReference type="EMBL" id="CP014806">
    <property type="protein sequence ID" value="AMW99391.1"/>
    <property type="molecule type" value="Genomic_DNA"/>
</dbReference>
<keyword evidence="2" id="KW-1185">Reference proteome</keyword>
<dbReference type="OrthoDB" id="2218409at2"/>
<evidence type="ECO:0000313" key="2">
    <source>
        <dbReference type="Proteomes" id="UP000076021"/>
    </source>
</evidence>
<gene>
    <name evidence="1" type="ORF">ATY39_07875</name>
</gene>
<accession>A0A143HDQ8</accession>
<dbReference type="KEGG" id="rst:ATY39_07875"/>
<dbReference type="InterPro" id="IPR017020">
    <property type="entry name" value="UCP033725"/>
</dbReference>
<evidence type="ECO:0000313" key="1">
    <source>
        <dbReference type="EMBL" id="AMW99391.1"/>
    </source>
</evidence>
<proteinExistence type="predicted"/>
<sequence length="130" mass="15215">MKRGIYGKYNNMEYKIIADMDDNILIMTKDRNKIDGSFKETKRGELFKKIVKPEDLSECINIVPYGLIDGDKVNIMQERDDKYQIETSNLLIGTKLNLPRVDRDSWLGWVPMNKVTLIEEKKPFNPFNLV</sequence>
<dbReference type="RefSeq" id="WP_066788215.1">
    <property type="nucleotide sequence ID" value="NZ_CP014806.1"/>
</dbReference>
<dbReference type="PIRSF" id="PIRSF033725">
    <property type="entry name" value="UCP033725"/>
    <property type="match status" value="1"/>
</dbReference>
<dbReference type="AlphaFoldDB" id="A0A143HDQ8"/>
<protein>
    <submittedName>
        <fullName evidence="1">Uncharacterized protein</fullName>
    </submittedName>
</protein>
<dbReference type="STRING" id="241244.ATY39_07875"/>
<reference evidence="1 2" key="1">
    <citation type="journal article" date="2016" name="Genome Announc.">
        <title>Whole-Genome Sequence of Rummeliibacillus stabekisii Strain PP9 Isolated from Antarctic Soil.</title>
        <authorList>
            <person name="da Mota F.F."/>
            <person name="Vollu R.E."/>
            <person name="Jurelevicius D."/>
            <person name="Seldin L."/>
        </authorList>
    </citation>
    <scope>NUCLEOTIDE SEQUENCE [LARGE SCALE GENOMIC DNA]</scope>
    <source>
        <strain evidence="1 2">PP9</strain>
    </source>
</reference>
<reference evidence="2" key="2">
    <citation type="submission" date="2016-03" db="EMBL/GenBank/DDBJ databases">
        <authorList>
            <person name="Ploux O."/>
        </authorList>
    </citation>
    <scope>NUCLEOTIDE SEQUENCE [LARGE SCALE GENOMIC DNA]</scope>
    <source>
        <strain evidence="2">PP9</strain>
    </source>
</reference>
<organism evidence="1 2">
    <name type="scientific">Rummeliibacillus stabekisii</name>
    <dbReference type="NCBI Taxonomy" id="241244"/>
    <lineage>
        <taxon>Bacteria</taxon>
        <taxon>Bacillati</taxon>
        <taxon>Bacillota</taxon>
        <taxon>Bacilli</taxon>
        <taxon>Bacillales</taxon>
        <taxon>Caryophanaceae</taxon>
        <taxon>Rummeliibacillus</taxon>
    </lineage>
</organism>
<name>A0A143HDQ8_9BACL</name>
<dbReference type="Proteomes" id="UP000076021">
    <property type="component" value="Chromosome"/>
</dbReference>